<dbReference type="Pfam" id="PF00440">
    <property type="entry name" value="TetR_N"/>
    <property type="match status" value="1"/>
</dbReference>
<protein>
    <submittedName>
        <fullName evidence="7">TetR/AcrR family transcriptional regulator</fullName>
    </submittedName>
</protein>
<dbReference type="Proteomes" id="UP000292003">
    <property type="component" value="Unassembled WGS sequence"/>
</dbReference>
<keyword evidence="1" id="KW-0805">Transcription regulation</keyword>
<dbReference type="GO" id="GO:0003700">
    <property type="term" value="F:DNA-binding transcription factor activity"/>
    <property type="evidence" value="ECO:0007669"/>
    <property type="project" value="TreeGrafter"/>
</dbReference>
<keyword evidence="3" id="KW-0804">Transcription</keyword>
<feature type="domain" description="HTH tetR-type" evidence="6">
    <location>
        <begin position="18"/>
        <end position="78"/>
    </location>
</feature>
<dbReference type="GO" id="GO:0000976">
    <property type="term" value="F:transcription cis-regulatory region binding"/>
    <property type="evidence" value="ECO:0007669"/>
    <property type="project" value="TreeGrafter"/>
</dbReference>
<dbReference type="PANTHER" id="PTHR30055:SF234">
    <property type="entry name" value="HTH-TYPE TRANSCRIPTIONAL REGULATOR BETI"/>
    <property type="match status" value="1"/>
</dbReference>
<gene>
    <name evidence="7" type="ORF">EWH70_33615</name>
</gene>
<dbReference type="EMBL" id="SFCC01000023">
    <property type="protein sequence ID" value="RZQ59531.1"/>
    <property type="molecule type" value="Genomic_DNA"/>
</dbReference>
<dbReference type="PRINTS" id="PR00455">
    <property type="entry name" value="HTHTETR"/>
</dbReference>
<dbReference type="InterPro" id="IPR050109">
    <property type="entry name" value="HTH-type_TetR-like_transc_reg"/>
</dbReference>
<evidence type="ECO:0000256" key="4">
    <source>
        <dbReference type="PROSITE-ProRule" id="PRU00335"/>
    </source>
</evidence>
<dbReference type="InterPro" id="IPR001647">
    <property type="entry name" value="HTH_TetR"/>
</dbReference>
<dbReference type="SUPFAM" id="SSF46689">
    <property type="entry name" value="Homeodomain-like"/>
    <property type="match status" value="1"/>
</dbReference>
<evidence type="ECO:0000256" key="3">
    <source>
        <dbReference type="ARBA" id="ARBA00023163"/>
    </source>
</evidence>
<keyword evidence="8" id="KW-1185">Reference proteome</keyword>
<dbReference type="InterPro" id="IPR009057">
    <property type="entry name" value="Homeodomain-like_sf"/>
</dbReference>
<dbReference type="Gene3D" id="1.10.357.10">
    <property type="entry name" value="Tetracycline Repressor, domain 2"/>
    <property type="match status" value="1"/>
</dbReference>
<dbReference type="OrthoDB" id="4726108at2"/>
<dbReference type="SUPFAM" id="SSF48498">
    <property type="entry name" value="Tetracyclin repressor-like, C-terminal domain"/>
    <property type="match status" value="1"/>
</dbReference>
<evidence type="ECO:0000256" key="2">
    <source>
        <dbReference type="ARBA" id="ARBA00023125"/>
    </source>
</evidence>
<comment type="caution">
    <text evidence="7">The sequence shown here is derived from an EMBL/GenBank/DDBJ whole genome shotgun (WGS) entry which is preliminary data.</text>
</comment>
<proteinExistence type="predicted"/>
<evidence type="ECO:0000256" key="5">
    <source>
        <dbReference type="SAM" id="MobiDB-lite"/>
    </source>
</evidence>
<dbReference type="AlphaFoldDB" id="A0A4Q7IX64"/>
<dbReference type="InterPro" id="IPR036271">
    <property type="entry name" value="Tet_transcr_reg_TetR-rel_C_sf"/>
</dbReference>
<feature type="region of interest" description="Disordered" evidence="5">
    <location>
        <begin position="1"/>
        <end position="20"/>
    </location>
</feature>
<evidence type="ECO:0000256" key="1">
    <source>
        <dbReference type="ARBA" id="ARBA00023015"/>
    </source>
</evidence>
<reference evidence="7 8" key="1">
    <citation type="submission" date="2019-02" db="EMBL/GenBank/DDBJ databases">
        <title>Draft genome sequence of Amycolatopsis sp. 8-3EHSu isolated from roots of Suaeda maritima.</title>
        <authorList>
            <person name="Duangmal K."/>
            <person name="Chantavorakit T."/>
        </authorList>
    </citation>
    <scope>NUCLEOTIDE SEQUENCE [LARGE SCALE GENOMIC DNA]</scope>
    <source>
        <strain evidence="7 8">8-3EHSu</strain>
    </source>
</reference>
<keyword evidence="2 4" id="KW-0238">DNA-binding</keyword>
<accession>A0A4Q7IX64</accession>
<sequence>MTSTSRPSRGPRQRLSEDQRRQQIMAAAIREVADRGYEGASLTRIAARADVAKGLVWRYFSGKDDLMESTAKATMETMRRQIVDALDLDQPVPDIIRAALPLAASQIVTHRDELIALNRIVHNLHRPGGTERVVNDFYEETYRGQEELFRRGQAEGSLRDFDTRVMAVTYQGSIDTMLAYLEDHPDVDPRDYASQLAEILLSGMQAGN</sequence>
<dbReference type="PROSITE" id="PS50977">
    <property type="entry name" value="HTH_TETR_2"/>
    <property type="match status" value="1"/>
</dbReference>
<dbReference type="PANTHER" id="PTHR30055">
    <property type="entry name" value="HTH-TYPE TRANSCRIPTIONAL REGULATOR RUTR"/>
    <property type="match status" value="1"/>
</dbReference>
<name>A0A4Q7IX64_9PSEU</name>
<evidence type="ECO:0000313" key="7">
    <source>
        <dbReference type="EMBL" id="RZQ59531.1"/>
    </source>
</evidence>
<dbReference type="Gene3D" id="1.10.10.60">
    <property type="entry name" value="Homeodomain-like"/>
    <property type="match status" value="1"/>
</dbReference>
<organism evidence="7 8">
    <name type="scientific">Amycolatopsis suaedae</name>
    <dbReference type="NCBI Taxonomy" id="2510978"/>
    <lineage>
        <taxon>Bacteria</taxon>
        <taxon>Bacillati</taxon>
        <taxon>Actinomycetota</taxon>
        <taxon>Actinomycetes</taxon>
        <taxon>Pseudonocardiales</taxon>
        <taxon>Pseudonocardiaceae</taxon>
        <taxon>Amycolatopsis</taxon>
    </lineage>
</organism>
<evidence type="ECO:0000313" key="8">
    <source>
        <dbReference type="Proteomes" id="UP000292003"/>
    </source>
</evidence>
<evidence type="ECO:0000259" key="6">
    <source>
        <dbReference type="PROSITE" id="PS50977"/>
    </source>
</evidence>
<feature type="DNA-binding region" description="H-T-H motif" evidence="4">
    <location>
        <begin position="41"/>
        <end position="60"/>
    </location>
</feature>